<dbReference type="Proteomes" id="UP000267003">
    <property type="component" value="Unassembled WGS sequence"/>
</dbReference>
<organism evidence="1 2">
    <name type="scientific">Corallococcus aberystwythensis</name>
    <dbReference type="NCBI Taxonomy" id="2316722"/>
    <lineage>
        <taxon>Bacteria</taxon>
        <taxon>Pseudomonadati</taxon>
        <taxon>Myxococcota</taxon>
        <taxon>Myxococcia</taxon>
        <taxon>Myxococcales</taxon>
        <taxon>Cystobacterineae</taxon>
        <taxon>Myxococcaceae</taxon>
        <taxon>Corallococcus</taxon>
    </lineage>
</organism>
<dbReference type="SUPFAM" id="SSF52172">
    <property type="entry name" value="CheY-like"/>
    <property type="match status" value="1"/>
</dbReference>
<protein>
    <submittedName>
        <fullName evidence="1">Diguanylate cyclase response regulator</fullName>
    </submittedName>
</protein>
<proteinExistence type="predicted"/>
<dbReference type="InterPro" id="IPR011006">
    <property type="entry name" value="CheY-like_superfamily"/>
</dbReference>
<feature type="non-terminal residue" evidence="1">
    <location>
        <position position="75"/>
    </location>
</feature>
<dbReference type="EMBL" id="RAWK01000044">
    <property type="protein sequence ID" value="RKH70338.1"/>
    <property type="molecule type" value="Genomic_DNA"/>
</dbReference>
<evidence type="ECO:0000313" key="2">
    <source>
        <dbReference type="Proteomes" id="UP000267003"/>
    </source>
</evidence>
<keyword evidence="2" id="KW-1185">Reference proteome</keyword>
<sequence length="75" mass="7955">MKTQPYTLLVVDDSQALLPHLVRTLGPEDFALRVARSGPEALGLTQEVDGVLLCSGGPDGAQARELLEACLLHTS</sequence>
<comment type="caution">
    <text evidence="1">The sequence shown here is derived from an EMBL/GenBank/DDBJ whole genome shotgun (WGS) entry which is preliminary data.</text>
</comment>
<evidence type="ECO:0000313" key="1">
    <source>
        <dbReference type="EMBL" id="RKH70338.1"/>
    </source>
</evidence>
<reference evidence="2" key="1">
    <citation type="submission" date="2018-09" db="EMBL/GenBank/DDBJ databases">
        <authorList>
            <person name="Livingstone P.G."/>
            <person name="Whitworth D.E."/>
        </authorList>
    </citation>
    <scope>NUCLEOTIDE SEQUENCE [LARGE SCALE GENOMIC DNA]</scope>
    <source>
        <strain evidence="2">AB050A</strain>
    </source>
</reference>
<accession>A0A3A8QRE9</accession>
<gene>
    <name evidence="1" type="ORF">D7W81_09635</name>
</gene>
<name>A0A3A8QRE9_9BACT</name>
<dbReference type="AlphaFoldDB" id="A0A3A8QRE9"/>